<proteinExistence type="predicted"/>
<keyword evidence="2" id="KW-0378">Hydrolase</keyword>
<accession>A0ABZ2LCM6</accession>
<dbReference type="Pfam" id="PF02897">
    <property type="entry name" value="Peptidase_S9_N"/>
    <property type="match status" value="1"/>
</dbReference>
<dbReference type="Gene3D" id="2.130.10.120">
    <property type="entry name" value="Prolyl oligopeptidase, N-terminal domain"/>
    <property type="match status" value="1"/>
</dbReference>
<organism evidence="8 9">
    <name type="scientific">Pendulispora rubella</name>
    <dbReference type="NCBI Taxonomy" id="2741070"/>
    <lineage>
        <taxon>Bacteria</taxon>
        <taxon>Pseudomonadati</taxon>
        <taxon>Myxococcota</taxon>
        <taxon>Myxococcia</taxon>
        <taxon>Myxococcales</taxon>
        <taxon>Sorangiineae</taxon>
        <taxon>Pendulisporaceae</taxon>
        <taxon>Pendulispora</taxon>
    </lineage>
</organism>
<feature type="signal peptide" evidence="5">
    <location>
        <begin position="1"/>
        <end position="22"/>
    </location>
</feature>
<gene>
    <name evidence="8" type="ORF">LVJ94_06730</name>
</gene>
<dbReference type="InterPro" id="IPR001375">
    <property type="entry name" value="Peptidase_S9_cat"/>
</dbReference>
<feature type="domain" description="Peptidase S9 prolyl oligopeptidase catalytic" evidence="6">
    <location>
        <begin position="517"/>
        <end position="729"/>
    </location>
</feature>
<dbReference type="PRINTS" id="PR00862">
    <property type="entry name" value="PROLIGOPTASE"/>
</dbReference>
<dbReference type="SUPFAM" id="SSF50993">
    <property type="entry name" value="Peptidase/esterase 'gauge' domain"/>
    <property type="match status" value="1"/>
</dbReference>
<evidence type="ECO:0000259" key="7">
    <source>
        <dbReference type="Pfam" id="PF02897"/>
    </source>
</evidence>
<protein>
    <submittedName>
        <fullName evidence="8">Prolyl oligopeptidase family serine peptidase</fullName>
    </submittedName>
</protein>
<dbReference type="InterPro" id="IPR002470">
    <property type="entry name" value="Peptidase_S9A"/>
</dbReference>
<dbReference type="PROSITE" id="PS51257">
    <property type="entry name" value="PROKAR_LIPOPROTEIN"/>
    <property type="match status" value="1"/>
</dbReference>
<dbReference type="PANTHER" id="PTHR42881:SF13">
    <property type="entry name" value="PROLYL ENDOPEPTIDASE"/>
    <property type="match status" value="1"/>
</dbReference>
<evidence type="ECO:0000256" key="2">
    <source>
        <dbReference type="ARBA" id="ARBA00022801"/>
    </source>
</evidence>
<feature type="region of interest" description="Disordered" evidence="4">
    <location>
        <begin position="26"/>
        <end position="56"/>
    </location>
</feature>
<keyword evidence="9" id="KW-1185">Reference proteome</keyword>
<sequence>MRFSRLALPFAALGIACGQAEAPPAAVPSSPAVSASAPPVASVSKRPVYPPTEKRASSFQMGGMSFQDDYAWLRNDADPAVGRWIEAQNAFTTARLGEYPHLEALRNRFQELTLRSKPTLFQMIGTTGGVFALRRAPKAPQPAIVLGPQIEKLSDERIVFDPAAFDTTGQTSIDWFAVSLDGKRLAASLSKNGSEDGSLYVFEAATGKRIDGPISRVQYGTGGGSAAFAVDGKSIFYTRYPAPGERPEAELHSHQQLYRHVIGTPIERDERVPLELPVIAEIKLLHPTEDGVIVAKVHIGDGGDRLWYVGQPSVKGYTWTRLAEGSDGIPEMGVARDALYLLSRKGDPRGSIVRIPIRTPRLAEGKVVVPASDRELTGVVATKNQLVVFDIVRAASRARSFDLSGKLRGEVRLPERSTVEPTMPAPNGSLYVEMESYAAPPSIRRLDPGAFELQKTPLFAESPARFDDLDIVDEVAASRDGTKVPITLLMKRGTPRSVSTPLLLNGYGGYGFGYTPNFEARRRVWLDHGGIWAIAHIRGGNDNGESWHIDGKLGRKQNVFDDFIASADHLVSAGYTSRRKLAIRGSSNGGLLMAAVLSQRPDLARATVVGVPFLDMVRFETWPNGLFNTTEFGSMLDPEMAPKLVAYSPYQNTKAAAYPSVFILSGVTDARVPPGDAREFAAKLQTLSTSDSPILLRTWLDAGHGIGTSVFKRAEEDAQVFAFLFRELDITYANRQ</sequence>
<feature type="domain" description="Peptidase S9A N-terminal" evidence="7">
    <location>
        <begin position="50"/>
        <end position="448"/>
    </location>
</feature>
<evidence type="ECO:0000256" key="1">
    <source>
        <dbReference type="ARBA" id="ARBA00022670"/>
    </source>
</evidence>
<dbReference type="Gene3D" id="3.40.50.1820">
    <property type="entry name" value="alpha/beta hydrolase"/>
    <property type="match status" value="1"/>
</dbReference>
<dbReference type="PANTHER" id="PTHR42881">
    <property type="entry name" value="PROLYL ENDOPEPTIDASE"/>
    <property type="match status" value="1"/>
</dbReference>
<dbReference type="Proteomes" id="UP001374803">
    <property type="component" value="Chromosome"/>
</dbReference>
<evidence type="ECO:0000256" key="3">
    <source>
        <dbReference type="ARBA" id="ARBA00022825"/>
    </source>
</evidence>
<evidence type="ECO:0000256" key="4">
    <source>
        <dbReference type="SAM" id="MobiDB-lite"/>
    </source>
</evidence>
<dbReference type="InterPro" id="IPR023302">
    <property type="entry name" value="Pept_S9A_N"/>
</dbReference>
<name>A0ABZ2LCM6_9BACT</name>
<keyword evidence="3" id="KW-0720">Serine protease</keyword>
<dbReference type="RefSeq" id="WP_394836589.1">
    <property type="nucleotide sequence ID" value="NZ_CP089929.1"/>
</dbReference>
<evidence type="ECO:0000313" key="9">
    <source>
        <dbReference type="Proteomes" id="UP001374803"/>
    </source>
</evidence>
<dbReference type="InterPro" id="IPR029058">
    <property type="entry name" value="AB_hydrolase_fold"/>
</dbReference>
<evidence type="ECO:0000256" key="5">
    <source>
        <dbReference type="SAM" id="SignalP"/>
    </source>
</evidence>
<dbReference type="SUPFAM" id="SSF53474">
    <property type="entry name" value="alpha/beta-Hydrolases"/>
    <property type="match status" value="1"/>
</dbReference>
<keyword evidence="1" id="KW-0645">Protease</keyword>
<keyword evidence="5" id="KW-0732">Signal</keyword>
<reference evidence="8" key="1">
    <citation type="submission" date="2021-12" db="EMBL/GenBank/DDBJ databases">
        <title>Discovery of the Pendulisporaceae a myxobacterial family with distinct sporulation behavior and unique specialized metabolism.</title>
        <authorList>
            <person name="Garcia R."/>
            <person name="Popoff A."/>
            <person name="Bader C.D."/>
            <person name="Loehr J."/>
            <person name="Walesch S."/>
            <person name="Walt C."/>
            <person name="Boldt J."/>
            <person name="Bunk B."/>
            <person name="Haeckl F.J.F.P.J."/>
            <person name="Gunesch A.P."/>
            <person name="Birkelbach J."/>
            <person name="Nuebel U."/>
            <person name="Pietschmann T."/>
            <person name="Bach T."/>
            <person name="Mueller R."/>
        </authorList>
    </citation>
    <scope>NUCLEOTIDE SEQUENCE</scope>
    <source>
        <strain evidence="8">MSr11367</strain>
    </source>
</reference>
<feature type="chain" id="PRO_5045624484" evidence="5">
    <location>
        <begin position="23"/>
        <end position="736"/>
    </location>
</feature>
<feature type="compositionally biased region" description="Low complexity" evidence="4">
    <location>
        <begin position="26"/>
        <end position="44"/>
    </location>
</feature>
<evidence type="ECO:0000313" key="8">
    <source>
        <dbReference type="EMBL" id="WXB06930.1"/>
    </source>
</evidence>
<dbReference type="Pfam" id="PF00326">
    <property type="entry name" value="Peptidase_S9"/>
    <property type="match status" value="1"/>
</dbReference>
<dbReference type="InterPro" id="IPR051167">
    <property type="entry name" value="Prolyl_oligopep/macrocyclase"/>
</dbReference>
<evidence type="ECO:0000259" key="6">
    <source>
        <dbReference type="Pfam" id="PF00326"/>
    </source>
</evidence>
<dbReference type="EMBL" id="CP089983">
    <property type="protein sequence ID" value="WXB06930.1"/>
    <property type="molecule type" value="Genomic_DNA"/>
</dbReference>